<proteinExistence type="predicted"/>
<dbReference type="RefSeq" id="WP_238894811.1">
    <property type="nucleotide sequence ID" value="NZ_JAKOGG010000002.1"/>
</dbReference>
<evidence type="ECO:0000313" key="1">
    <source>
        <dbReference type="EMBL" id="MCS4555407.1"/>
    </source>
</evidence>
<dbReference type="EMBL" id="JAKOGG010000002">
    <property type="protein sequence ID" value="MCS4555407.1"/>
    <property type="molecule type" value="Genomic_DNA"/>
</dbReference>
<keyword evidence="2" id="KW-1185">Reference proteome</keyword>
<accession>A0ABT2FHG5</accession>
<organism evidence="1 2">
    <name type="scientific">Shewanella electrica</name>
    <dbReference type="NCBI Taxonomy" id="515560"/>
    <lineage>
        <taxon>Bacteria</taxon>
        <taxon>Pseudomonadati</taxon>
        <taxon>Pseudomonadota</taxon>
        <taxon>Gammaproteobacteria</taxon>
        <taxon>Alteromonadales</taxon>
        <taxon>Shewanellaceae</taxon>
        <taxon>Shewanella</taxon>
    </lineage>
</organism>
<reference evidence="2" key="1">
    <citation type="submission" date="2023-07" db="EMBL/GenBank/DDBJ databases">
        <title>Shewanella mangrovi sp. nov., an acetaldehyde- degrading bacterium isolated from mangrove sediment.</title>
        <authorList>
            <person name="Liu Y."/>
        </authorList>
    </citation>
    <scope>NUCLEOTIDE SEQUENCE [LARGE SCALE GENOMIC DNA]</scope>
    <source>
        <strain evidence="2">C32</strain>
    </source>
</reference>
<name>A0ABT2FHG5_9GAMM</name>
<sequence>MEFKEDLESKSAPKIKKAAAKISKGKIEGYESLLLSSLTLLIQKPKSWQAQSEVIKAIGITGTKKSLPYLKELSKQEFKSTVLYRDLAFSICLLEDMSEGQLNYTTSILDTSNDLLLAGACAAILFSGYTPSSDDIVKIVESVVDRDQNEGQVITSRCYIAAACYSWPAELTTSFLKKCADSSWSGLAEIASDSLAGIKSKYVLI</sequence>
<comment type="caution">
    <text evidence="1">The sequence shown here is derived from an EMBL/GenBank/DDBJ whole genome shotgun (WGS) entry which is preliminary data.</text>
</comment>
<protein>
    <submittedName>
        <fullName evidence="1">Uncharacterized protein</fullName>
    </submittedName>
</protein>
<evidence type="ECO:0000313" key="2">
    <source>
        <dbReference type="Proteomes" id="UP001201549"/>
    </source>
</evidence>
<gene>
    <name evidence="1" type="ORF">L9G74_03055</name>
</gene>
<dbReference type="Proteomes" id="UP001201549">
    <property type="component" value="Unassembled WGS sequence"/>
</dbReference>